<evidence type="ECO:0000256" key="1">
    <source>
        <dbReference type="SAM" id="SignalP"/>
    </source>
</evidence>
<name>A0ABQ3HW91_9SPHI</name>
<comment type="caution">
    <text evidence="2">The sequence shown here is derived from an EMBL/GenBank/DDBJ whole genome shotgun (WGS) entry which is preliminary data.</text>
</comment>
<sequence length="573" mass="61449">MKRQLHVSKFAVFFVATALLLLQAACSKGTSEESVAGDMTEITVNLTGIEGEVSEELLLQSSAGRKSQSAQLLQGETQAYSFPAFDAQVEQPVDDDYAVNGLPKVNQVRNTAGGKRMAAVPLAPRVRYRIVLYRANGTFHDSQQGIVGSPLRINVARGETYTWYAYSYNDTLDVADLANYNNPVVPTGTTRDLITASGTRQITASGNTPLNVVLQHRTNRVAVEVNTMGMFSTLSAVTVTLGGNYFTSGTCDLRTGAVSGASTYTTPVLTAANLPNLPGTTTGDQKVAYYYTLSNTAIPTMRVTLTNLSVTPYGTATPRNFTGQQAAFQFNVTAFAALGGSKKARIDLIESPLTLGTARWARNNLYLNGNSATGHNPYRFYATNGSQTARESFWPWRGLLPSGQAGTGDPCRQVYPANAWRTPSPDEYQSILPTAHTFVSTGNRHINYTAATGIGAPYAGTQLTFYANGFGNVLGLIGGVLNVSLSYNHQNTRAHLWADDQVINVVAGIGTYFYLMTDKPAGVIPALDPAEQSTQVSVAVLNNISLLGISLLESGYRNVRCVRNPAVPTTTVP</sequence>
<reference evidence="3" key="1">
    <citation type="journal article" date="2019" name="Int. J. Syst. Evol. Microbiol.">
        <title>The Global Catalogue of Microorganisms (GCM) 10K type strain sequencing project: providing services to taxonomists for standard genome sequencing and annotation.</title>
        <authorList>
            <consortium name="The Broad Institute Genomics Platform"/>
            <consortium name="The Broad Institute Genome Sequencing Center for Infectious Disease"/>
            <person name="Wu L."/>
            <person name="Ma J."/>
        </authorList>
    </citation>
    <scope>NUCLEOTIDE SEQUENCE [LARGE SCALE GENOMIC DNA]</scope>
    <source>
        <strain evidence="3">CGMCC 1.12966</strain>
    </source>
</reference>
<feature type="signal peptide" evidence="1">
    <location>
        <begin position="1"/>
        <end position="24"/>
    </location>
</feature>
<evidence type="ECO:0008006" key="4">
    <source>
        <dbReference type="Google" id="ProtNLM"/>
    </source>
</evidence>
<gene>
    <name evidence="2" type="ORF">GCM10017764_24020</name>
</gene>
<dbReference type="Proteomes" id="UP000620550">
    <property type="component" value="Unassembled WGS sequence"/>
</dbReference>
<proteinExistence type="predicted"/>
<feature type="chain" id="PRO_5047045587" description="Major fimbrial subunit protein N-terminal domain-containing protein" evidence="1">
    <location>
        <begin position="25"/>
        <end position="573"/>
    </location>
</feature>
<evidence type="ECO:0000313" key="2">
    <source>
        <dbReference type="EMBL" id="GHE39872.1"/>
    </source>
</evidence>
<accession>A0ABQ3HW91</accession>
<protein>
    <recommendedName>
        <fullName evidence="4">Major fimbrial subunit protein N-terminal domain-containing protein</fullName>
    </recommendedName>
</protein>
<organism evidence="2 3">
    <name type="scientific">Sphingobacterium griseoflavum</name>
    <dbReference type="NCBI Taxonomy" id="1474952"/>
    <lineage>
        <taxon>Bacteria</taxon>
        <taxon>Pseudomonadati</taxon>
        <taxon>Bacteroidota</taxon>
        <taxon>Sphingobacteriia</taxon>
        <taxon>Sphingobacteriales</taxon>
        <taxon>Sphingobacteriaceae</taxon>
        <taxon>Sphingobacterium</taxon>
    </lineage>
</organism>
<dbReference type="RefSeq" id="WP_189626909.1">
    <property type="nucleotide sequence ID" value="NZ_BNAF01000008.1"/>
</dbReference>
<dbReference type="EMBL" id="BNAF01000008">
    <property type="protein sequence ID" value="GHE39872.1"/>
    <property type="molecule type" value="Genomic_DNA"/>
</dbReference>
<keyword evidence="1" id="KW-0732">Signal</keyword>
<keyword evidence="3" id="KW-1185">Reference proteome</keyword>
<evidence type="ECO:0000313" key="3">
    <source>
        <dbReference type="Proteomes" id="UP000620550"/>
    </source>
</evidence>